<feature type="domain" description="Isochorismatase-like" evidence="2">
    <location>
        <begin position="14"/>
        <end position="200"/>
    </location>
</feature>
<dbReference type="Pfam" id="PF00857">
    <property type="entry name" value="Isochorismatase"/>
    <property type="match status" value="1"/>
</dbReference>
<sequence>MDAMTLTDVLGRRTALVVIDMQNDYCHPDGSFGRRGATLTPPLASTVENLRRLSSTARESGVPVIFIRTGHGPWSDSPTWLGRLRGIPGVDKLPVCAEGTWGAEFYGLDPAPGDRVVTKHRYSAFVNTQLPLYLRSLEVRTLVCCGVVTNVCVESTAREAFMNDFHVVTVSDACSATSTEEHEGALFNLDRYFGRVETTDAILACWQENPTREVAR</sequence>
<protein>
    <submittedName>
        <fullName evidence="3">Ureidoacrylate peracid hydrolase</fullName>
        <ecNumber evidence="3">3.5.1.110</ecNumber>
    </submittedName>
</protein>
<keyword evidence="4" id="KW-1185">Reference proteome</keyword>
<dbReference type="InterPro" id="IPR000868">
    <property type="entry name" value="Isochorismatase-like_dom"/>
</dbReference>
<proteinExistence type="predicted"/>
<gene>
    <name evidence="3" type="ORF">J2T57_000782</name>
</gene>
<keyword evidence="1 3" id="KW-0378">Hydrolase</keyword>
<dbReference type="InterPro" id="IPR036380">
    <property type="entry name" value="Isochorismatase-like_sf"/>
</dbReference>
<accession>A0AAE3KBJ9</accession>
<name>A0AAE3KBJ9_9GAMM</name>
<comment type="caution">
    <text evidence="3">The sequence shown here is derived from an EMBL/GenBank/DDBJ whole genome shotgun (WGS) entry which is preliminary data.</text>
</comment>
<dbReference type="EMBL" id="JALJXV010000002">
    <property type="protein sequence ID" value="MCP1673683.1"/>
    <property type="molecule type" value="Genomic_DNA"/>
</dbReference>
<evidence type="ECO:0000256" key="1">
    <source>
        <dbReference type="ARBA" id="ARBA00022801"/>
    </source>
</evidence>
<dbReference type="AlphaFoldDB" id="A0AAE3KBJ9"/>
<dbReference type="EC" id="3.5.1.110" evidence="3"/>
<evidence type="ECO:0000259" key="2">
    <source>
        <dbReference type="Pfam" id="PF00857"/>
    </source>
</evidence>
<dbReference type="Gene3D" id="3.40.50.850">
    <property type="entry name" value="Isochorismatase-like"/>
    <property type="match status" value="1"/>
</dbReference>
<reference evidence="3" key="1">
    <citation type="submission" date="2022-03" db="EMBL/GenBank/DDBJ databases">
        <title>Genomic Encyclopedia of Type Strains, Phase III (KMG-III): the genomes of soil and plant-associated and newly described type strains.</title>
        <authorList>
            <person name="Whitman W."/>
        </authorList>
    </citation>
    <scope>NUCLEOTIDE SEQUENCE</scope>
    <source>
        <strain evidence="3">ANL 6-2</strain>
    </source>
</reference>
<dbReference type="PANTHER" id="PTHR43540">
    <property type="entry name" value="PEROXYUREIDOACRYLATE/UREIDOACRYLATE AMIDOHYDROLASE-RELATED"/>
    <property type="match status" value="1"/>
</dbReference>
<dbReference type="SUPFAM" id="SSF52499">
    <property type="entry name" value="Isochorismatase-like hydrolases"/>
    <property type="match status" value="1"/>
</dbReference>
<dbReference type="Proteomes" id="UP001205843">
    <property type="component" value="Unassembled WGS sequence"/>
</dbReference>
<dbReference type="CDD" id="cd00431">
    <property type="entry name" value="cysteine_hydrolases"/>
    <property type="match status" value="1"/>
</dbReference>
<dbReference type="InterPro" id="IPR050272">
    <property type="entry name" value="Isochorismatase-like_hydrls"/>
</dbReference>
<dbReference type="PANTHER" id="PTHR43540:SF6">
    <property type="entry name" value="ISOCHORISMATASE-LIKE DOMAIN-CONTAINING PROTEIN"/>
    <property type="match status" value="1"/>
</dbReference>
<dbReference type="RefSeq" id="WP_253474529.1">
    <property type="nucleotide sequence ID" value="NZ_JALJXV010000002.1"/>
</dbReference>
<evidence type="ECO:0000313" key="4">
    <source>
        <dbReference type="Proteomes" id="UP001205843"/>
    </source>
</evidence>
<dbReference type="GO" id="GO:0016787">
    <property type="term" value="F:hydrolase activity"/>
    <property type="evidence" value="ECO:0007669"/>
    <property type="project" value="UniProtKB-KW"/>
</dbReference>
<organism evidence="3 4">
    <name type="scientific">Natronocella acetinitrilica</name>
    <dbReference type="NCBI Taxonomy" id="414046"/>
    <lineage>
        <taxon>Bacteria</taxon>
        <taxon>Pseudomonadati</taxon>
        <taxon>Pseudomonadota</taxon>
        <taxon>Gammaproteobacteria</taxon>
        <taxon>Chromatiales</taxon>
        <taxon>Ectothiorhodospiraceae</taxon>
        <taxon>Natronocella</taxon>
    </lineage>
</organism>
<evidence type="ECO:0000313" key="3">
    <source>
        <dbReference type="EMBL" id="MCP1673683.1"/>
    </source>
</evidence>